<dbReference type="CDD" id="cd09024">
    <property type="entry name" value="Aldose_epim_lacX"/>
    <property type="match status" value="1"/>
</dbReference>
<dbReference type="AlphaFoldDB" id="A0A930YPB2"/>
<dbReference type="InterPro" id="IPR037481">
    <property type="entry name" value="LacX"/>
</dbReference>
<dbReference type="Gene3D" id="2.70.98.10">
    <property type="match status" value="1"/>
</dbReference>
<dbReference type="GO" id="GO:0005975">
    <property type="term" value="P:carbohydrate metabolic process"/>
    <property type="evidence" value="ECO:0007669"/>
    <property type="project" value="InterPro"/>
</dbReference>
<name>A0A930YPB2_9ACTN</name>
<dbReference type="InterPro" id="IPR008183">
    <property type="entry name" value="Aldose_1/G6P_1-epimerase"/>
</dbReference>
<reference evidence="1" key="1">
    <citation type="submission" date="2020-04" db="EMBL/GenBank/DDBJ databases">
        <title>Deep metagenomics examines the oral microbiome during advanced dental caries in children, revealing novel taxa and co-occurrences with host molecules.</title>
        <authorList>
            <person name="Baker J.L."/>
            <person name="Morton J.T."/>
            <person name="Dinis M."/>
            <person name="Alvarez R."/>
            <person name="Tran N.C."/>
            <person name="Knight R."/>
            <person name="Edlund A."/>
        </authorList>
    </citation>
    <scope>NUCLEOTIDE SEQUENCE</scope>
    <source>
        <strain evidence="1">JCVI_38_bin.5</strain>
    </source>
</reference>
<proteinExistence type="predicted"/>
<dbReference type="InterPro" id="IPR014718">
    <property type="entry name" value="GH-type_carb-bd"/>
</dbReference>
<protein>
    <submittedName>
        <fullName evidence="1">Aldose 1-epimerase family protein</fullName>
    </submittedName>
</protein>
<dbReference type="Proteomes" id="UP000698335">
    <property type="component" value="Unassembled WGS sequence"/>
</dbReference>
<dbReference type="Pfam" id="PF01263">
    <property type="entry name" value="Aldose_epim"/>
    <property type="match status" value="1"/>
</dbReference>
<dbReference type="SUPFAM" id="SSF74650">
    <property type="entry name" value="Galactose mutarotase-like"/>
    <property type="match status" value="1"/>
</dbReference>
<dbReference type="InterPro" id="IPR011013">
    <property type="entry name" value="Gal_mutarotase_sf_dom"/>
</dbReference>
<evidence type="ECO:0000313" key="1">
    <source>
        <dbReference type="EMBL" id="MBF4807320.1"/>
    </source>
</evidence>
<gene>
    <name evidence="1" type="ORF">HXK26_01295</name>
</gene>
<accession>A0A930YPB2</accession>
<comment type="caution">
    <text evidence="1">The sequence shown here is derived from an EMBL/GenBank/DDBJ whole genome shotgun (WGS) entry which is preliminary data.</text>
</comment>
<dbReference type="RefSeq" id="WP_423977867.1">
    <property type="nucleotide sequence ID" value="NZ_CBDELS010000046.1"/>
</dbReference>
<dbReference type="EMBL" id="JABZGW010000027">
    <property type="protein sequence ID" value="MBF4807320.1"/>
    <property type="molecule type" value="Genomic_DNA"/>
</dbReference>
<dbReference type="GO" id="GO:0016853">
    <property type="term" value="F:isomerase activity"/>
    <property type="evidence" value="ECO:0007669"/>
    <property type="project" value="InterPro"/>
</dbReference>
<sequence length="298" mass="33004">MSTLVTISDGTLSASVDSLGAQLMSVCLDDAEYLWQGDPTWWSRRAPVLFPIVGVLRDGCAQSASGPVKLARHGIARLYEHRIVEKTAEHVTFELSDSAETQSAFPYHFVLNMTYAVEDGILTQHYLVRNTGSVDLPFVLGGHPAFKVPIPKNNGSELPDYELAFTRAWTSLGPSITPDGLCDFEHPQRLITDSDSLPLSWELFDRELTLTLQDVPDRRVALLPREISRGTHGVELTFDGFDYLGVWCAGSGCPFVAIEPWTGVATALDEDDVFEHKRNMTLLSPGETFSRAFTIRPF</sequence>
<evidence type="ECO:0000313" key="2">
    <source>
        <dbReference type="Proteomes" id="UP000698335"/>
    </source>
</evidence>
<dbReference type="GO" id="GO:0030246">
    <property type="term" value="F:carbohydrate binding"/>
    <property type="evidence" value="ECO:0007669"/>
    <property type="project" value="InterPro"/>
</dbReference>
<organism evidence="1 2">
    <name type="scientific">Lancefieldella rimae</name>
    <dbReference type="NCBI Taxonomy" id="1383"/>
    <lineage>
        <taxon>Bacteria</taxon>
        <taxon>Bacillati</taxon>
        <taxon>Actinomycetota</taxon>
        <taxon>Coriobacteriia</taxon>
        <taxon>Coriobacteriales</taxon>
        <taxon>Atopobiaceae</taxon>
        <taxon>Lancefieldella</taxon>
    </lineage>
</organism>